<dbReference type="GO" id="GO:0070098">
    <property type="term" value="P:chemokine-mediated signaling pathway"/>
    <property type="evidence" value="ECO:0007669"/>
    <property type="project" value="TreeGrafter"/>
</dbReference>
<evidence type="ECO:0000256" key="9">
    <source>
        <dbReference type="RuleBase" id="RU361150"/>
    </source>
</evidence>
<gene>
    <name evidence="11" type="ORF">N332_01729</name>
</gene>
<proteinExistence type="inferred from homology"/>
<evidence type="ECO:0000313" key="12">
    <source>
        <dbReference type="Proteomes" id="UP000053369"/>
    </source>
</evidence>
<comment type="subcellular location">
    <subcellularLocation>
        <location evidence="1 9">Secreted</location>
    </subcellularLocation>
</comment>
<dbReference type="Proteomes" id="UP000053369">
    <property type="component" value="Unassembled WGS sequence"/>
</dbReference>
<dbReference type="FunFam" id="2.40.50.40:FF:000012">
    <property type="entry name" value="C-C motif chemokine"/>
    <property type="match status" value="1"/>
</dbReference>
<dbReference type="GO" id="GO:0005615">
    <property type="term" value="C:extracellular space"/>
    <property type="evidence" value="ECO:0007669"/>
    <property type="project" value="UniProtKB-KW"/>
</dbReference>
<reference evidence="11 12" key="1">
    <citation type="submission" date="2014-04" db="EMBL/GenBank/DDBJ databases">
        <title>Genome evolution of avian class.</title>
        <authorList>
            <person name="Zhang G."/>
            <person name="Li C."/>
        </authorList>
    </citation>
    <scope>NUCLEOTIDE SEQUENCE [LARGE SCALE GENOMIC DNA]</scope>
    <source>
        <strain evidence="11">BGI_N332</strain>
    </source>
</reference>
<name>A0A091RFG5_9AVES</name>
<dbReference type="AlphaFoldDB" id="A0A091RFG5"/>
<keyword evidence="5 9" id="KW-0964">Secreted</keyword>
<dbReference type="GO" id="GO:0030335">
    <property type="term" value="P:positive regulation of cell migration"/>
    <property type="evidence" value="ECO:0007669"/>
    <property type="project" value="TreeGrafter"/>
</dbReference>
<sequence length="76" mass="8746">PPPVNGHNYALDCCLKTRDTPIPWRRVQDYRLQQVQDGCDFPAVVFVTVKGRRICAPVVSPWVSRLQEKVDARKVR</sequence>
<keyword evidence="12" id="KW-1185">Reference proteome</keyword>
<feature type="domain" description="Chemokine interleukin-8-like" evidence="10">
    <location>
        <begin position="10"/>
        <end position="70"/>
    </location>
</feature>
<evidence type="ECO:0000256" key="5">
    <source>
        <dbReference type="ARBA" id="ARBA00022525"/>
    </source>
</evidence>
<dbReference type="InterPro" id="IPR039809">
    <property type="entry name" value="Chemokine_b/g/d"/>
</dbReference>
<dbReference type="SUPFAM" id="SSF54117">
    <property type="entry name" value="Interleukin 8-like chemokines"/>
    <property type="match status" value="1"/>
</dbReference>
<evidence type="ECO:0000256" key="1">
    <source>
        <dbReference type="ARBA" id="ARBA00004613"/>
    </source>
</evidence>
<accession>A0A091RFG5</accession>
<evidence type="ECO:0000256" key="3">
    <source>
        <dbReference type="ARBA" id="ARBA00022500"/>
    </source>
</evidence>
<dbReference type="InterPro" id="IPR036048">
    <property type="entry name" value="Interleukin_8-like_sf"/>
</dbReference>
<comment type="similarity">
    <text evidence="2 9">Belongs to the intercrine beta (chemokine CC) family.</text>
</comment>
<keyword evidence="3 9" id="KW-0145">Chemotaxis</keyword>
<dbReference type="GO" id="GO:0061844">
    <property type="term" value="P:antimicrobial humoral immune response mediated by antimicrobial peptide"/>
    <property type="evidence" value="ECO:0007669"/>
    <property type="project" value="TreeGrafter"/>
</dbReference>
<dbReference type="SMART" id="SM00199">
    <property type="entry name" value="SCY"/>
    <property type="match status" value="1"/>
</dbReference>
<evidence type="ECO:0000256" key="8">
    <source>
        <dbReference type="ARBA" id="ARBA00023198"/>
    </source>
</evidence>
<keyword evidence="8" id="KW-0395">Inflammatory response</keyword>
<dbReference type="GO" id="GO:0008009">
    <property type="term" value="F:chemokine activity"/>
    <property type="evidence" value="ECO:0007669"/>
    <property type="project" value="InterPro"/>
</dbReference>
<keyword evidence="6" id="KW-0732">Signal</keyword>
<feature type="non-terminal residue" evidence="11">
    <location>
        <position position="76"/>
    </location>
</feature>
<evidence type="ECO:0000256" key="4">
    <source>
        <dbReference type="ARBA" id="ARBA00022514"/>
    </source>
</evidence>
<feature type="non-terminal residue" evidence="11">
    <location>
        <position position="1"/>
    </location>
</feature>
<keyword evidence="4 9" id="KW-0202">Cytokine</keyword>
<dbReference type="InterPro" id="IPR001811">
    <property type="entry name" value="Chemokine_IL8-like_dom"/>
</dbReference>
<dbReference type="PANTHER" id="PTHR12015">
    <property type="entry name" value="SMALL INDUCIBLE CYTOKINE A"/>
    <property type="match status" value="1"/>
</dbReference>
<dbReference type="GO" id="GO:0048020">
    <property type="term" value="F:CCR chemokine receptor binding"/>
    <property type="evidence" value="ECO:0007669"/>
    <property type="project" value="TreeGrafter"/>
</dbReference>
<dbReference type="GO" id="GO:0006954">
    <property type="term" value="P:inflammatory response"/>
    <property type="evidence" value="ECO:0007669"/>
    <property type="project" value="UniProtKB-KW"/>
</dbReference>
<organism evidence="11 12">
    <name type="scientific">Mesitornis unicolor</name>
    <name type="common">brown roatelo</name>
    <dbReference type="NCBI Taxonomy" id="54374"/>
    <lineage>
        <taxon>Eukaryota</taxon>
        <taxon>Metazoa</taxon>
        <taxon>Chordata</taxon>
        <taxon>Craniata</taxon>
        <taxon>Vertebrata</taxon>
        <taxon>Euteleostomi</taxon>
        <taxon>Archelosauria</taxon>
        <taxon>Archosauria</taxon>
        <taxon>Dinosauria</taxon>
        <taxon>Saurischia</taxon>
        <taxon>Theropoda</taxon>
        <taxon>Coelurosauria</taxon>
        <taxon>Aves</taxon>
        <taxon>Neognathae</taxon>
        <taxon>Neoaves</taxon>
        <taxon>Columbimorphae</taxon>
        <taxon>Mesitornithiformes</taxon>
        <taxon>Mesitornithidae</taxon>
        <taxon>Mesitornis</taxon>
    </lineage>
</organism>
<dbReference type="Gene3D" id="2.40.50.40">
    <property type="match status" value="1"/>
</dbReference>
<evidence type="ECO:0000256" key="6">
    <source>
        <dbReference type="ARBA" id="ARBA00022729"/>
    </source>
</evidence>
<dbReference type="PANTHER" id="PTHR12015:SF80">
    <property type="entry name" value="C-C MOTIF CHEMOKINE 19"/>
    <property type="match status" value="1"/>
</dbReference>
<dbReference type="PROSITE" id="PS00472">
    <property type="entry name" value="SMALL_CYTOKINES_CC"/>
    <property type="match status" value="1"/>
</dbReference>
<keyword evidence="7" id="KW-1015">Disulfide bond</keyword>
<evidence type="ECO:0000259" key="10">
    <source>
        <dbReference type="SMART" id="SM00199"/>
    </source>
</evidence>
<protein>
    <recommendedName>
        <fullName evidence="9">C-C motif chemokine</fullName>
    </recommendedName>
</protein>
<dbReference type="InterPro" id="IPR000827">
    <property type="entry name" value="Chemokine_CC_CS"/>
</dbReference>
<dbReference type="Pfam" id="PF00048">
    <property type="entry name" value="IL8"/>
    <property type="match status" value="1"/>
</dbReference>
<evidence type="ECO:0000256" key="7">
    <source>
        <dbReference type="ARBA" id="ARBA00023157"/>
    </source>
</evidence>
<dbReference type="EMBL" id="KK815276">
    <property type="protein sequence ID" value="KFQ38007.1"/>
    <property type="molecule type" value="Genomic_DNA"/>
</dbReference>
<dbReference type="GO" id="GO:0048245">
    <property type="term" value="P:eosinophil chemotaxis"/>
    <property type="evidence" value="ECO:0007669"/>
    <property type="project" value="TreeGrafter"/>
</dbReference>
<evidence type="ECO:0000313" key="11">
    <source>
        <dbReference type="EMBL" id="KFQ38007.1"/>
    </source>
</evidence>
<evidence type="ECO:0000256" key="2">
    <source>
        <dbReference type="ARBA" id="ARBA00010868"/>
    </source>
</evidence>